<dbReference type="SUPFAM" id="SSF52016">
    <property type="entry name" value="LeuD/IlvD-like"/>
    <property type="match status" value="1"/>
</dbReference>
<keyword evidence="3" id="KW-0408">Iron</keyword>
<dbReference type="PANTHER" id="PTHR43183">
    <property type="entry name" value="HYPOTHETICAL DIHYDROXYACID DEHYDRATASE (EUROFUNG)-RELATED"/>
    <property type="match status" value="1"/>
</dbReference>
<evidence type="ECO:0000313" key="13">
    <source>
        <dbReference type="EMBL" id="CAI8017046.1"/>
    </source>
</evidence>
<comment type="caution">
    <text evidence="13">The sequence shown here is derived from an EMBL/GenBank/DDBJ whole genome shotgun (WGS) entry which is preliminary data.</text>
</comment>
<evidence type="ECO:0000256" key="2">
    <source>
        <dbReference type="ARBA" id="ARBA00022723"/>
    </source>
</evidence>
<dbReference type="InterPro" id="IPR000581">
    <property type="entry name" value="ILV_EDD_N"/>
</dbReference>
<dbReference type="Pfam" id="PF00920">
    <property type="entry name" value="ILVD_EDD_N"/>
    <property type="match status" value="1"/>
</dbReference>
<comment type="catalytic activity">
    <reaction evidence="10">
        <text>(2R,3R)-2,3-dihydroxy-3-methylpentanoate = (S)-3-methyl-2-oxopentanoate + H2O</text>
        <dbReference type="Rhea" id="RHEA:27694"/>
        <dbReference type="ChEBI" id="CHEBI:15377"/>
        <dbReference type="ChEBI" id="CHEBI:35146"/>
        <dbReference type="ChEBI" id="CHEBI:49258"/>
        <dbReference type="EC" id="4.2.1.9"/>
    </reaction>
    <physiologicalReaction direction="left-to-right" evidence="10">
        <dbReference type="Rhea" id="RHEA:27695"/>
    </physiologicalReaction>
</comment>
<dbReference type="Proteomes" id="UP001174909">
    <property type="component" value="Unassembled WGS sequence"/>
</dbReference>
<dbReference type="InterPro" id="IPR042096">
    <property type="entry name" value="Dihydro-acid_dehy_C"/>
</dbReference>
<evidence type="ECO:0000256" key="4">
    <source>
        <dbReference type="ARBA" id="ARBA00023014"/>
    </source>
</evidence>
<dbReference type="GO" id="GO:0051536">
    <property type="term" value="F:iron-sulfur cluster binding"/>
    <property type="evidence" value="ECO:0007669"/>
    <property type="project" value="UniProtKB-KW"/>
</dbReference>
<keyword evidence="14" id="KW-1185">Reference proteome</keyword>
<dbReference type="Pfam" id="PF24877">
    <property type="entry name" value="ILV_EDD_C"/>
    <property type="match status" value="1"/>
</dbReference>
<proteinExistence type="inferred from homology"/>
<evidence type="ECO:0000256" key="5">
    <source>
        <dbReference type="ARBA" id="ARBA00023239"/>
    </source>
</evidence>
<evidence type="ECO:0000259" key="12">
    <source>
        <dbReference type="Pfam" id="PF24877"/>
    </source>
</evidence>
<feature type="non-terminal residue" evidence="13">
    <location>
        <position position="1"/>
    </location>
</feature>
<dbReference type="EMBL" id="CASHTH010001587">
    <property type="protein sequence ID" value="CAI8017046.1"/>
    <property type="molecule type" value="Genomic_DNA"/>
</dbReference>
<comment type="catalytic activity">
    <reaction evidence="6">
        <text>(2R)-2,3-dihydroxy-3-methylbutanoate = 3-methyl-2-oxobutanoate + H2O</text>
        <dbReference type="Rhea" id="RHEA:24809"/>
        <dbReference type="ChEBI" id="CHEBI:11851"/>
        <dbReference type="ChEBI" id="CHEBI:15377"/>
        <dbReference type="ChEBI" id="CHEBI:49072"/>
        <dbReference type="EC" id="4.2.1.9"/>
    </reaction>
    <physiologicalReaction direction="left-to-right" evidence="6">
        <dbReference type="Rhea" id="RHEA:24810"/>
    </physiologicalReaction>
</comment>
<dbReference type="InterPro" id="IPR020558">
    <property type="entry name" value="DiOHA_6PGluconate_deHydtase_CS"/>
</dbReference>
<keyword evidence="4" id="KW-0411">Iron-sulfur</keyword>
<gene>
    <name evidence="13" type="ORF">GBAR_LOCUS10400</name>
</gene>
<evidence type="ECO:0000256" key="1">
    <source>
        <dbReference type="ARBA" id="ARBA00006486"/>
    </source>
</evidence>
<dbReference type="EC" id="4.2.1.9" evidence="9"/>
<evidence type="ECO:0000313" key="14">
    <source>
        <dbReference type="Proteomes" id="UP001174909"/>
    </source>
</evidence>
<name>A0AA35RVE8_GEOBA</name>
<dbReference type="NCBIfam" id="NF009560">
    <property type="entry name" value="PRK13017.1"/>
    <property type="match status" value="1"/>
</dbReference>
<evidence type="ECO:0000256" key="7">
    <source>
        <dbReference type="ARBA" id="ARBA00029436"/>
    </source>
</evidence>
<evidence type="ECO:0000256" key="9">
    <source>
        <dbReference type="ARBA" id="ARBA00029490"/>
    </source>
</evidence>
<dbReference type="GO" id="GO:0009082">
    <property type="term" value="P:branched-chain amino acid biosynthetic process"/>
    <property type="evidence" value="ECO:0007669"/>
    <property type="project" value="UniProtKB-ARBA"/>
</dbReference>
<evidence type="ECO:0000256" key="3">
    <source>
        <dbReference type="ARBA" id="ARBA00023004"/>
    </source>
</evidence>
<evidence type="ECO:0000259" key="11">
    <source>
        <dbReference type="Pfam" id="PF00920"/>
    </source>
</evidence>
<dbReference type="GO" id="GO:0004160">
    <property type="term" value="F:dihydroxy-acid dehydratase activity"/>
    <property type="evidence" value="ECO:0007669"/>
    <property type="project" value="UniProtKB-EC"/>
</dbReference>
<evidence type="ECO:0000256" key="6">
    <source>
        <dbReference type="ARBA" id="ARBA00029304"/>
    </source>
</evidence>
<dbReference type="InterPro" id="IPR037237">
    <property type="entry name" value="IlvD/EDD_N"/>
</dbReference>
<dbReference type="InterPro" id="IPR056740">
    <property type="entry name" value="ILV_EDD_C"/>
</dbReference>
<comment type="pathway">
    <text evidence="7">Amino-acid biosynthesis; L-valine biosynthesis; L-valine from pyruvate: step 3/4.</text>
</comment>
<feature type="domain" description="Dihydroxy-acid/6-phosphogluconate dehydratase C-terminal" evidence="12">
    <location>
        <begin position="341"/>
        <end position="534"/>
    </location>
</feature>
<keyword evidence="2" id="KW-0479">Metal-binding</keyword>
<evidence type="ECO:0000256" key="8">
    <source>
        <dbReference type="ARBA" id="ARBA00029437"/>
    </source>
</evidence>
<comment type="pathway">
    <text evidence="8">Amino-acid biosynthesis; L-isoleucine biosynthesis; L-isoleucine from 2-oxobutanoate: step 3/4.</text>
</comment>
<organism evidence="13 14">
    <name type="scientific">Geodia barretti</name>
    <name type="common">Barrett's horny sponge</name>
    <dbReference type="NCBI Taxonomy" id="519541"/>
    <lineage>
        <taxon>Eukaryota</taxon>
        <taxon>Metazoa</taxon>
        <taxon>Porifera</taxon>
        <taxon>Demospongiae</taxon>
        <taxon>Heteroscleromorpha</taxon>
        <taxon>Tetractinellida</taxon>
        <taxon>Astrophorina</taxon>
        <taxon>Geodiidae</taxon>
        <taxon>Geodia</taxon>
    </lineage>
</organism>
<evidence type="ECO:0000256" key="10">
    <source>
        <dbReference type="ARBA" id="ARBA00052865"/>
    </source>
</evidence>
<dbReference type="SUPFAM" id="SSF143975">
    <property type="entry name" value="IlvD/EDD N-terminal domain-like"/>
    <property type="match status" value="1"/>
</dbReference>
<protein>
    <recommendedName>
        <fullName evidence="9">dihydroxy-acid dehydratase</fullName>
        <ecNumber evidence="9">4.2.1.9</ecNumber>
    </recommendedName>
</protein>
<dbReference type="GO" id="GO:0046872">
    <property type="term" value="F:metal ion binding"/>
    <property type="evidence" value="ECO:0007669"/>
    <property type="project" value="UniProtKB-KW"/>
</dbReference>
<dbReference type="AlphaFoldDB" id="A0AA35RVE8"/>
<comment type="similarity">
    <text evidence="1">Belongs to the IlvD/Edd family.</text>
</comment>
<dbReference type="PANTHER" id="PTHR43183:SF2">
    <property type="entry name" value="DIHYDROXY-ACID DEHYDRATASE"/>
    <property type="match status" value="1"/>
</dbReference>
<reference evidence="13" key="1">
    <citation type="submission" date="2023-03" db="EMBL/GenBank/DDBJ databases">
        <authorList>
            <person name="Steffen K."/>
            <person name="Cardenas P."/>
        </authorList>
    </citation>
    <scope>NUCLEOTIDE SEQUENCE</scope>
</reference>
<feature type="domain" description="Dihydroxy-acid/6-phosphogluconate dehydratase N-terminal" evidence="11">
    <location>
        <begin position="19"/>
        <end position="330"/>
    </location>
</feature>
<keyword evidence="5" id="KW-0456">Lyase</keyword>
<sequence>FDRRRSRRRGFGEPAYQNKPIIGICNTWSELTHCNAHLRQLAEAVKRGVWQAGGFPMEFPVMSLGEYNMRPTTMLFRNLMSMDVEESIRANPLDGVVLLGGCDKTTPALLMGAASADIPAILVTGGPQLKGNWRGEELGSCTDCRRYHTELRAGSITEEQWAELQNSIVRSPGHCMVMGTASTMASMGESLGIALPGNAAIPAVDSRRAQLAEASGRQIMAAVEQDLRPSKIMTQEAFENAIRTLHALGGSTNAIIHLTAIAGRLGIELPLTLFDELSRTTPFILNLKPSGEFLMEDFFYAGGLPALLSELRPLLHMDAMTVTGRTLGENVSGTINHNPDLIRSLDEPLNSEGGLAVVYGSLAPSGAVIKPTAASPDLLTHRGRALVFDDHDDMEHRIDVPDLDVNPEDVLVMRNAGPQGGPGMPEWGFLPLPKKLLQRGIRDMVRLSDARMSGTAFGTVVVHVTPESASGSPLAAVRDGDIIELDVANRRLDLMVDEREVQRRLAEVPPQKPHFTRGYGAMYSQHVMQADKGCDFDFLRAEELG</sequence>
<dbReference type="Gene3D" id="3.50.30.80">
    <property type="entry name" value="IlvD/EDD C-terminal domain-like"/>
    <property type="match status" value="1"/>
</dbReference>
<dbReference type="NCBIfam" id="NF004784">
    <property type="entry name" value="PRK06131.1"/>
    <property type="match status" value="1"/>
</dbReference>
<dbReference type="FunFam" id="3.50.30.80:FF:000001">
    <property type="entry name" value="Dihydroxy-acid dehydratase"/>
    <property type="match status" value="1"/>
</dbReference>
<accession>A0AA35RVE8</accession>
<dbReference type="PROSITE" id="PS00886">
    <property type="entry name" value="ILVD_EDD_1"/>
    <property type="match status" value="1"/>
</dbReference>
<dbReference type="InterPro" id="IPR052352">
    <property type="entry name" value="Sugar_Degrad_Dehydratases"/>
</dbReference>